<dbReference type="InterPro" id="IPR024079">
    <property type="entry name" value="MetalloPept_cat_dom_sf"/>
</dbReference>
<keyword evidence="5" id="KW-1185">Reference proteome</keyword>
<dbReference type="InterPro" id="IPR018497">
    <property type="entry name" value="Peptidase_M13_C"/>
</dbReference>
<dbReference type="PROSITE" id="PS51885">
    <property type="entry name" value="NEPRILYSIN"/>
    <property type="match status" value="1"/>
</dbReference>
<evidence type="ECO:0000313" key="3">
    <source>
        <dbReference type="EMBL" id="KAF0682992.1"/>
    </source>
</evidence>
<dbReference type="EMBL" id="CAADRA010007496">
    <property type="protein sequence ID" value="VFU01554.1"/>
    <property type="molecule type" value="Genomic_DNA"/>
</dbReference>
<accession>A0A485LRT2</accession>
<evidence type="ECO:0000259" key="2">
    <source>
        <dbReference type="Pfam" id="PF01431"/>
    </source>
</evidence>
<protein>
    <submittedName>
        <fullName evidence="4">Aste57867_24922 protein</fullName>
    </submittedName>
</protein>
<dbReference type="AlphaFoldDB" id="A0A485LRT2"/>
<reference evidence="3" key="2">
    <citation type="submission" date="2019-06" db="EMBL/GenBank/DDBJ databases">
        <title>Genomics analysis of Aphanomyces spp. identifies a new class of oomycete effector associated with host adaptation.</title>
        <authorList>
            <person name="Gaulin E."/>
        </authorList>
    </citation>
    <scope>NUCLEOTIDE SEQUENCE</scope>
    <source>
        <strain evidence="3">CBS 578.67</strain>
    </source>
</reference>
<dbReference type="OrthoDB" id="77504at2759"/>
<dbReference type="EMBL" id="VJMH01007470">
    <property type="protein sequence ID" value="KAF0682992.1"/>
    <property type="molecule type" value="Genomic_DNA"/>
</dbReference>
<feature type="domain" description="Peptidase M13 C-terminal" evidence="2">
    <location>
        <begin position="62"/>
        <end position="267"/>
    </location>
</feature>
<gene>
    <name evidence="4" type="primary">Aste57867_24922</name>
    <name evidence="3" type="ORF">As57867_024844</name>
    <name evidence="4" type="ORF">ASTE57867_24922</name>
</gene>
<evidence type="ECO:0000313" key="5">
    <source>
        <dbReference type="Proteomes" id="UP000332933"/>
    </source>
</evidence>
<dbReference type="GO" id="GO:0016485">
    <property type="term" value="P:protein processing"/>
    <property type="evidence" value="ECO:0007669"/>
    <property type="project" value="TreeGrafter"/>
</dbReference>
<organism evidence="4 5">
    <name type="scientific">Aphanomyces stellatus</name>
    <dbReference type="NCBI Taxonomy" id="120398"/>
    <lineage>
        <taxon>Eukaryota</taxon>
        <taxon>Sar</taxon>
        <taxon>Stramenopiles</taxon>
        <taxon>Oomycota</taxon>
        <taxon>Saprolegniomycetes</taxon>
        <taxon>Saprolegniales</taxon>
        <taxon>Verrucalvaceae</taxon>
        <taxon>Aphanomyces</taxon>
    </lineage>
</organism>
<dbReference type="CDD" id="cd08662">
    <property type="entry name" value="M13"/>
    <property type="match status" value="1"/>
</dbReference>
<dbReference type="Proteomes" id="UP000332933">
    <property type="component" value="Unassembled WGS sequence"/>
</dbReference>
<sequence length="270" mass="30344">MCLRVVFVSAHDPKTYDNLTFDAKKYVENRIKVTQDDFKTFLAQFDKPVNKQLWNMKAQEINAYYSPRENKIVFPAAQLQPPYFGGEYDPAQNFGGVGSVIGHEITHGFDNSGRNFDGNGNKKPWWTDAVNAAFVNKSQCIVDQYSAMEVFSEVTPGKSLGKVNGKLTLGETIADNGGLKSSYRAYKELLKTKPSKYTEDTGDKMFFVSFAHSWCSKGTDARLQAELLDVHPPNKYRVNGAVQNSDVFARTFKCAPNAPMNPAKKCYLWE</sequence>
<name>A0A485LRT2_9STRA</name>
<reference evidence="4 5" key="1">
    <citation type="submission" date="2019-03" db="EMBL/GenBank/DDBJ databases">
        <authorList>
            <person name="Gaulin E."/>
            <person name="Dumas B."/>
        </authorList>
    </citation>
    <scope>NUCLEOTIDE SEQUENCE [LARGE SCALE GENOMIC DNA]</scope>
    <source>
        <strain evidence="4">CBS 568.67</strain>
    </source>
</reference>
<dbReference type="Pfam" id="PF01431">
    <property type="entry name" value="Peptidase_M13"/>
    <property type="match status" value="1"/>
</dbReference>
<dbReference type="PANTHER" id="PTHR11733:SF167">
    <property type="entry name" value="FI17812P1-RELATED"/>
    <property type="match status" value="1"/>
</dbReference>
<dbReference type="Gene3D" id="3.40.390.10">
    <property type="entry name" value="Collagenase (Catalytic Domain)"/>
    <property type="match status" value="1"/>
</dbReference>
<dbReference type="PANTHER" id="PTHR11733">
    <property type="entry name" value="ZINC METALLOPROTEASE FAMILY M13 NEPRILYSIN-RELATED"/>
    <property type="match status" value="1"/>
</dbReference>
<dbReference type="InterPro" id="IPR000718">
    <property type="entry name" value="Peptidase_M13"/>
</dbReference>
<dbReference type="GO" id="GO:0004222">
    <property type="term" value="F:metalloendopeptidase activity"/>
    <property type="evidence" value="ECO:0007669"/>
    <property type="project" value="InterPro"/>
</dbReference>
<proteinExistence type="inferred from homology"/>
<evidence type="ECO:0000313" key="4">
    <source>
        <dbReference type="EMBL" id="VFU01554.1"/>
    </source>
</evidence>
<dbReference type="SUPFAM" id="SSF55486">
    <property type="entry name" value="Metalloproteases ('zincins'), catalytic domain"/>
    <property type="match status" value="1"/>
</dbReference>
<dbReference type="PRINTS" id="PR00786">
    <property type="entry name" value="NEPRILYSIN"/>
</dbReference>
<dbReference type="GO" id="GO:0005886">
    <property type="term" value="C:plasma membrane"/>
    <property type="evidence" value="ECO:0007669"/>
    <property type="project" value="TreeGrafter"/>
</dbReference>
<evidence type="ECO:0000256" key="1">
    <source>
        <dbReference type="ARBA" id="ARBA00007357"/>
    </source>
</evidence>
<comment type="similarity">
    <text evidence="1">Belongs to the peptidase M13 family.</text>
</comment>